<name>A0A510VWC7_9LACO</name>
<evidence type="ECO:0000313" key="1">
    <source>
        <dbReference type="EMBL" id="GEK29285.1"/>
    </source>
</evidence>
<proteinExistence type="predicted"/>
<sequence length="41" mass="4331">METLLAIGLMILTAGGLVWSDVKIARTAMAEIAEAKAIDEN</sequence>
<reference evidence="1 2" key="1">
    <citation type="submission" date="2019-07" db="EMBL/GenBank/DDBJ databases">
        <title>Whole genome shotgun sequence of Lactobacillus siliginis NBRC 101315.</title>
        <authorList>
            <person name="Hosoyama A."/>
            <person name="Uohara A."/>
            <person name="Ohji S."/>
            <person name="Ichikawa N."/>
        </authorList>
    </citation>
    <scope>NUCLEOTIDE SEQUENCE [LARGE SCALE GENOMIC DNA]</scope>
    <source>
        <strain evidence="1 2">NBRC 101315</strain>
    </source>
</reference>
<dbReference type="AlphaFoldDB" id="A0A510VWC7"/>
<comment type="caution">
    <text evidence="1">The sequence shown here is derived from an EMBL/GenBank/DDBJ whole genome shotgun (WGS) entry which is preliminary data.</text>
</comment>
<accession>A0A510VWC7</accession>
<dbReference type="Proteomes" id="UP000321429">
    <property type="component" value="Unassembled WGS sequence"/>
</dbReference>
<gene>
    <name evidence="1" type="ORF">LSI01_15960</name>
</gene>
<protein>
    <submittedName>
        <fullName evidence="1">Uncharacterized protein</fullName>
    </submittedName>
</protein>
<dbReference type="EMBL" id="BJUD01000042">
    <property type="protein sequence ID" value="GEK29285.1"/>
    <property type="molecule type" value="Genomic_DNA"/>
</dbReference>
<evidence type="ECO:0000313" key="2">
    <source>
        <dbReference type="Proteomes" id="UP000321429"/>
    </source>
</evidence>
<dbReference type="RefSeq" id="WP_263862175.1">
    <property type="nucleotide sequence ID" value="NZ_BJUD01000042.1"/>
</dbReference>
<organism evidence="1 2">
    <name type="scientific">Furfurilactobacillus siliginis</name>
    <dbReference type="NCBI Taxonomy" id="348151"/>
    <lineage>
        <taxon>Bacteria</taxon>
        <taxon>Bacillati</taxon>
        <taxon>Bacillota</taxon>
        <taxon>Bacilli</taxon>
        <taxon>Lactobacillales</taxon>
        <taxon>Lactobacillaceae</taxon>
        <taxon>Furfurilactobacillus</taxon>
    </lineage>
</organism>